<proteinExistence type="predicted"/>
<evidence type="ECO:0000313" key="1">
    <source>
        <dbReference type="EnsemblMetazoa" id="GAUT041216-PA"/>
    </source>
</evidence>
<dbReference type="Proteomes" id="UP000078200">
    <property type="component" value="Unassembled WGS sequence"/>
</dbReference>
<dbReference type="VEuPathDB" id="VectorBase:GAUT041216"/>
<evidence type="ECO:0000313" key="2">
    <source>
        <dbReference type="Proteomes" id="UP000078200"/>
    </source>
</evidence>
<accession>A0A1A9VLX2</accession>
<sequence length="181" mass="20850">MNAPSGHLPEEVEKSDFECKTIARLIIALADILQSSRGRVVKASDSKSDSLWERRFESYRLRLRQSFSVVCNSFLFICKEAYQLYHPLLKLLDVRVQIYALHTNVDILTTIYVKMVMWSANTCIGMYIKSDLTQSNNSNNNNNNKNNERQFAVFTRYTLLPKKKMLTESPTNALIEAFAKV</sequence>
<protein>
    <submittedName>
        <fullName evidence="1">Uncharacterized protein</fullName>
    </submittedName>
</protein>
<keyword evidence="2" id="KW-1185">Reference proteome</keyword>
<dbReference type="EnsemblMetazoa" id="GAUT041216-RA">
    <property type="protein sequence ID" value="GAUT041216-PA"/>
    <property type="gene ID" value="GAUT041216"/>
</dbReference>
<organism evidence="1 2">
    <name type="scientific">Glossina austeni</name>
    <name type="common">Savannah tsetse fly</name>
    <dbReference type="NCBI Taxonomy" id="7395"/>
    <lineage>
        <taxon>Eukaryota</taxon>
        <taxon>Metazoa</taxon>
        <taxon>Ecdysozoa</taxon>
        <taxon>Arthropoda</taxon>
        <taxon>Hexapoda</taxon>
        <taxon>Insecta</taxon>
        <taxon>Pterygota</taxon>
        <taxon>Neoptera</taxon>
        <taxon>Endopterygota</taxon>
        <taxon>Diptera</taxon>
        <taxon>Brachycera</taxon>
        <taxon>Muscomorpha</taxon>
        <taxon>Hippoboscoidea</taxon>
        <taxon>Glossinidae</taxon>
        <taxon>Glossina</taxon>
    </lineage>
</organism>
<dbReference type="AlphaFoldDB" id="A0A1A9VLX2"/>
<reference evidence="1" key="1">
    <citation type="submission" date="2020-05" db="UniProtKB">
        <authorList>
            <consortium name="EnsemblMetazoa"/>
        </authorList>
    </citation>
    <scope>IDENTIFICATION</scope>
    <source>
        <strain evidence="1">TTRI</strain>
    </source>
</reference>
<name>A0A1A9VLX2_GLOAU</name>